<feature type="chain" id="PRO_5041426804" description="Lipoprotein" evidence="1">
    <location>
        <begin position="20"/>
        <end position="183"/>
    </location>
</feature>
<dbReference type="Proteomes" id="UP001223802">
    <property type="component" value="Chromosome"/>
</dbReference>
<organism evidence="2 3">
    <name type="scientific">Oceanimonas pelagia</name>
    <dbReference type="NCBI Taxonomy" id="3028314"/>
    <lineage>
        <taxon>Bacteria</taxon>
        <taxon>Pseudomonadati</taxon>
        <taxon>Pseudomonadota</taxon>
        <taxon>Gammaproteobacteria</taxon>
        <taxon>Aeromonadales</taxon>
        <taxon>Aeromonadaceae</taxon>
        <taxon>Oceanimonas</taxon>
    </lineage>
</organism>
<reference evidence="2 3" key="1">
    <citation type="submission" date="2023-02" db="EMBL/GenBank/DDBJ databases">
        <title>Complete genome sequence of a novel bacterium Oceanimonas sp. NTOU-MSR1 isolated from marine coast sediment.</title>
        <authorList>
            <person name="Yang H.-T."/>
            <person name="Chen Y.-L."/>
            <person name="Ho Y.-N."/>
        </authorList>
    </citation>
    <scope>NUCLEOTIDE SEQUENCE [LARGE SCALE GENOMIC DNA]</scope>
    <source>
        <strain evidence="2 3">NTOU-MSR1</strain>
    </source>
</reference>
<accession>A0AA50Q6R6</accession>
<sequence>MRGRAILLLLFLTACTSQNNNERVDFSMVDGSWIAHPMLCTTFYPQNSQECTEVSIQRHYEEKTKNTAQAKMLRGKLNITNPDLEVFILNGVNVNDKGELVPYGEFSLFKIMQRGEGKDDILLYGLATYPYYLAVFKEDANINLKEITYNNKLYEVIRCGVMSDAIKNSLNKPSFLIVPISCY</sequence>
<dbReference type="EMBL" id="CP118224">
    <property type="protein sequence ID" value="WMC09685.1"/>
    <property type="molecule type" value="Genomic_DNA"/>
</dbReference>
<proteinExistence type="predicted"/>
<name>A0AA50Q6R6_9GAMM</name>
<dbReference type="AlphaFoldDB" id="A0AA50Q6R6"/>
<keyword evidence="1" id="KW-0732">Signal</keyword>
<keyword evidence="3" id="KW-1185">Reference proteome</keyword>
<evidence type="ECO:0008006" key="4">
    <source>
        <dbReference type="Google" id="ProtNLM"/>
    </source>
</evidence>
<protein>
    <recommendedName>
        <fullName evidence="4">Lipoprotein</fullName>
    </recommendedName>
</protein>
<evidence type="ECO:0000313" key="2">
    <source>
        <dbReference type="EMBL" id="WMC09685.1"/>
    </source>
</evidence>
<evidence type="ECO:0000256" key="1">
    <source>
        <dbReference type="SAM" id="SignalP"/>
    </source>
</evidence>
<gene>
    <name evidence="2" type="ORF">PU634_11215</name>
</gene>
<dbReference type="RefSeq" id="WP_306760887.1">
    <property type="nucleotide sequence ID" value="NZ_CP118224.1"/>
</dbReference>
<feature type="signal peptide" evidence="1">
    <location>
        <begin position="1"/>
        <end position="19"/>
    </location>
</feature>
<evidence type="ECO:0000313" key="3">
    <source>
        <dbReference type="Proteomes" id="UP001223802"/>
    </source>
</evidence>
<dbReference type="PROSITE" id="PS51257">
    <property type="entry name" value="PROKAR_LIPOPROTEIN"/>
    <property type="match status" value="1"/>
</dbReference>
<dbReference type="KEGG" id="ope:PU634_11215"/>